<keyword evidence="4" id="KW-0238">DNA-binding</keyword>
<feature type="region of interest" description="Disordered" evidence="8">
    <location>
        <begin position="189"/>
        <end position="213"/>
    </location>
</feature>
<evidence type="ECO:0000256" key="5">
    <source>
        <dbReference type="ARBA" id="ARBA00023163"/>
    </source>
</evidence>
<evidence type="ECO:0000313" key="10">
    <source>
        <dbReference type="EnsemblMetazoa" id="AFUN001862-PA"/>
    </source>
</evidence>
<evidence type="ECO:0000256" key="2">
    <source>
        <dbReference type="ARBA" id="ARBA00016807"/>
    </source>
</evidence>
<dbReference type="EnsemblMetazoa" id="AFUN001862-RA">
    <property type="protein sequence ID" value="AFUN001862-PA"/>
    <property type="gene ID" value="AFUN001862"/>
</dbReference>
<sequence>MDRRGSKPFTRITNQQLSRLISLMENEPAIANNAVRGPQTAFWKKVAKDLNDHGPVIRDTSSWKRVWFDYKCSVKKRVRQQNDDIAAGNYPRVLSVMHKRVVKLLNIETKKVKLPEDMASGSEDMPSVQANGFKNNTFDAEDSNTLASMLQDASDDNIPLAKQTSSREINNCQKRLEKLPNITITKQRHDKDPLANGTNNYSADEESNPPFGKWRKSVRDAKFRKALETNKEMIVAMNASLTVSHELTAQLRATKKSCDELNENMKNVNSTLRELIEVLKKK</sequence>
<comment type="function">
    <text evidence="6">Involved in transvection phenomena (= synapsis-dependent gene expression), where the synaptic pairing of chromosomes carrying genes with which zeste interacts influences the expression of these genes. Zeste binds to DNA and stimulates transcription from a nearby promoter.</text>
</comment>
<keyword evidence="3" id="KW-0805">Transcription regulation</keyword>
<evidence type="ECO:0000256" key="3">
    <source>
        <dbReference type="ARBA" id="ARBA00023015"/>
    </source>
</evidence>
<organism evidence="10">
    <name type="scientific">Anopheles funestus</name>
    <name type="common">African malaria mosquito</name>
    <dbReference type="NCBI Taxonomy" id="62324"/>
    <lineage>
        <taxon>Eukaryota</taxon>
        <taxon>Metazoa</taxon>
        <taxon>Ecdysozoa</taxon>
        <taxon>Arthropoda</taxon>
        <taxon>Hexapoda</taxon>
        <taxon>Insecta</taxon>
        <taxon>Pterygota</taxon>
        <taxon>Neoptera</taxon>
        <taxon>Endopterygota</taxon>
        <taxon>Diptera</taxon>
        <taxon>Nematocera</taxon>
        <taxon>Culicoidea</taxon>
        <taxon>Culicidae</taxon>
        <taxon>Anophelinae</taxon>
        <taxon>Anopheles</taxon>
    </lineage>
</organism>
<evidence type="ECO:0000259" key="9">
    <source>
        <dbReference type="Pfam" id="PF13873"/>
    </source>
</evidence>
<keyword evidence="7" id="KW-0175">Coiled coil</keyword>
<protein>
    <recommendedName>
        <fullName evidence="2">Regulatory protein zeste</fullName>
    </recommendedName>
</protein>
<dbReference type="VEuPathDB" id="VectorBase:AFUN001862"/>
<dbReference type="VEuPathDB" id="VectorBase:AFUN2_007254"/>
<dbReference type="GO" id="GO:0003677">
    <property type="term" value="F:DNA binding"/>
    <property type="evidence" value="ECO:0007669"/>
    <property type="project" value="UniProtKB-KW"/>
</dbReference>
<dbReference type="STRING" id="62324.A0A182R6R4"/>
<dbReference type="InterPro" id="IPR028002">
    <property type="entry name" value="Myb_DNA-bind_5"/>
</dbReference>
<comment type="subunit">
    <text evidence="1">Self-associates forming complexes of several hundred monomers.</text>
</comment>
<proteinExistence type="predicted"/>
<keyword evidence="5" id="KW-0804">Transcription</keyword>
<reference evidence="10" key="1">
    <citation type="submission" date="2020-05" db="UniProtKB">
        <authorList>
            <consortium name="EnsemblMetazoa"/>
        </authorList>
    </citation>
    <scope>IDENTIFICATION</scope>
    <source>
        <strain evidence="10">FUMOZ</strain>
    </source>
</reference>
<accession>A0A182R6R4</accession>
<evidence type="ECO:0000256" key="6">
    <source>
        <dbReference type="ARBA" id="ARBA00025466"/>
    </source>
</evidence>
<dbReference type="Pfam" id="PF13873">
    <property type="entry name" value="Myb_DNA-bind_5"/>
    <property type="match status" value="1"/>
</dbReference>
<feature type="coiled-coil region" evidence="7">
    <location>
        <begin position="244"/>
        <end position="282"/>
    </location>
</feature>
<evidence type="ECO:0000256" key="8">
    <source>
        <dbReference type="SAM" id="MobiDB-lite"/>
    </source>
</evidence>
<dbReference type="AlphaFoldDB" id="A0A182R6R4"/>
<feature type="domain" description="Myb/SANT-like DNA-binding" evidence="9">
    <location>
        <begin position="11"/>
        <end position="78"/>
    </location>
</feature>
<name>A0A182R6R4_ANOFN</name>
<evidence type="ECO:0000256" key="1">
    <source>
        <dbReference type="ARBA" id="ARBA00011764"/>
    </source>
</evidence>
<evidence type="ECO:0000256" key="4">
    <source>
        <dbReference type="ARBA" id="ARBA00023125"/>
    </source>
</evidence>
<evidence type="ECO:0000256" key="7">
    <source>
        <dbReference type="SAM" id="Coils"/>
    </source>
</evidence>